<keyword evidence="6" id="KW-1185">Reference proteome</keyword>
<evidence type="ECO:0000256" key="3">
    <source>
        <dbReference type="ARBA" id="ARBA00038502"/>
    </source>
</evidence>
<dbReference type="InterPro" id="IPR051531">
    <property type="entry name" value="N-acetyltransferase"/>
</dbReference>
<dbReference type="GO" id="GO:0005737">
    <property type="term" value="C:cytoplasm"/>
    <property type="evidence" value="ECO:0007669"/>
    <property type="project" value="TreeGrafter"/>
</dbReference>
<evidence type="ECO:0000259" key="4">
    <source>
        <dbReference type="PROSITE" id="PS51186"/>
    </source>
</evidence>
<keyword evidence="2" id="KW-0012">Acyltransferase</keyword>
<dbReference type="PROSITE" id="PS51186">
    <property type="entry name" value="GNAT"/>
    <property type="match status" value="1"/>
</dbReference>
<evidence type="ECO:0000313" key="5">
    <source>
        <dbReference type="EMBL" id="RLP73225.1"/>
    </source>
</evidence>
<dbReference type="OrthoDB" id="5242221at2"/>
<name>A0A3L6ZZV5_9MICO</name>
<evidence type="ECO:0000256" key="2">
    <source>
        <dbReference type="ARBA" id="ARBA00023315"/>
    </source>
</evidence>
<dbReference type="AlphaFoldDB" id="A0A3L6ZZV5"/>
<evidence type="ECO:0000256" key="1">
    <source>
        <dbReference type="ARBA" id="ARBA00022679"/>
    </source>
</evidence>
<organism evidence="5 6">
    <name type="scientific">Mycetocola tolaasinivorans</name>
    <dbReference type="NCBI Taxonomy" id="76635"/>
    <lineage>
        <taxon>Bacteria</taxon>
        <taxon>Bacillati</taxon>
        <taxon>Actinomycetota</taxon>
        <taxon>Actinomycetes</taxon>
        <taxon>Micrococcales</taxon>
        <taxon>Microbacteriaceae</taxon>
        <taxon>Mycetocola</taxon>
    </lineage>
</organism>
<dbReference type="Proteomes" id="UP000272503">
    <property type="component" value="Unassembled WGS sequence"/>
</dbReference>
<dbReference type="InterPro" id="IPR016181">
    <property type="entry name" value="Acyl_CoA_acyltransferase"/>
</dbReference>
<keyword evidence="1 5" id="KW-0808">Transferase</keyword>
<dbReference type="PANTHER" id="PTHR43792:SF8">
    <property type="entry name" value="[RIBOSOMAL PROTEIN US5]-ALANINE N-ACETYLTRANSFERASE"/>
    <property type="match status" value="1"/>
</dbReference>
<dbReference type="GO" id="GO:0008999">
    <property type="term" value="F:protein-N-terminal-alanine acetyltransferase activity"/>
    <property type="evidence" value="ECO:0007669"/>
    <property type="project" value="TreeGrafter"/>
</dbReference>
<feature type="domain" description="N-acetyltransferase" evidence="4">
    <location>
        <begin position="13"/>
        <end position="178"/>
    </location>
</feature>
<dbReference type="Pfam" id="PF13302">
    <property type="entry name" value="Acetyltransf_3"/>
    <property type="match status" value="1"/>
</dbReference>
<dbReference type="EMBL" id="RCUX01000015">
    <property type="protein sequence ID" value="RLP73225.1"/>
    <property type="molecule type" value="Genomic_DNA"/>
</dbReference>
<protein>
    <submittedName>
        <fullName evidence="5">N-acetyltransferase</fullName>
    </submittedName>
</protein>
<dbReference type="SUPFAM" id="SSF55729">
    <property type="entry name" value="Acyl-CoA N-acyltransferases (Nat)"/>
    <property type="match status" value="1"/>
</dbReference>
<accession>A0A3L6ZZV5</accession>
<proteinExistence type="inferred from homology"/>
<dbReference type="InterPro" id="IPR000182">
    <property type="entry name" value="GNAT_dom"/>
</dbReference>
<evidence type="ECO:0000313" key="6">
    <source>
        <dbReference type="Proteomes" id="UP000272503"/>
    </source>
</evidence>
<sequence>MDPRALPADISLRDLREGDEVALAAAYVRNRAHLEPWDPARSEDFYTVALHHTDVRRQIATREAGSTYPVVLTRGDEIVGRSAITGIARGVFQSASLGYWVDERLTGRGVATALVGEMVAIARDTLSLHRLEAGTLLHNVASQRVLERNGFERIGVAKRYLLIAGEWQDHVLFQRILG</sequence>
<dbReference type="Gene3D" id="3.40.630.30">
    <property type="match status" value="1"/>
</dbReference>
<gene>
    <name evidence="5" type="ORF">D9V32_14935</name>
</gene>
<reference evidence="5 6" key="1">
    <citation type="submission" date="2018-10" db="EMBL/GenBank/DDBJ databases">
        <authorList>
            <person name="Li J."/>
        </authorList>
    </citation>
    <scope>NUCLEOTIDE SEQUENCE [LARGE SCALE GENOMIC DNA]</scope>
    <source>
        <strain evidence="5 6">IF 016277</strain>
    </source>
</reference>
<dbReference type="PANTHER" id="PTHR43792">
    <property type="entry name" value="GNAT FAMILY, PUTATIVE (AFU_ORTHOLOGUE AFUA_3G00765)-RELATED-RELATED"/>
    <property type="match status" value="1"/>
</dbReference>
<comment type="similarity">
    <text evidence="3">Belongs to the acetyltransferase family. RimJ subfamily.</text>
</comment>
<comment type="caution">
    <text evidence="5">The sequence shown here is derived from an EMBL/GenBank/DDBJ whole genome shotgun (WGS) entry which is preliminary data.</text>
</comment>